<protein>
    <submittedName>
        <fullName evidence="1">Uncharacterized protein</fullName>
    </submittedName>
</protein>
<accession>A0ABQ9GXB2</accession>
<proteinExistence type="predicted"/>
<organism evidence="1 2">
    <name type="scientific">Dryococelus australis</name>
    <dbReference type="NCBI Taxonomy" id="614101"/>
    <lineage>
        <taxon>Eukaryota</taxon>
        <taxon>Metazoa</taxon>
        <taxon>Ecdysozoa</taxon>
        <taxon>Arthropoda</taxon>
        <taxon>Hexapoda</taxon>
        <taxon>Insecta</taxon>
        <taxon>Pterygota</taxon>
        <taxon>Neoptera</taxon>
        <taxon>Polyneoptera</taxon>
        <taxon>Phasmatodea</taxon>
        <taxon>Verophasmatodea</taxon>
        <taxon>Anareolatae</taxon>
        <taxon>Phasmatidae</taxon>
        <taxon>Eurycanthinae</taxon>
        <taxon>Dryococelus</taxon>
    </lineage>
</organism>
<dbReference type="Proteomes" id="UP001159363">
    <property type="component" value="Chromosome 7"/>
</dbReference>
<reference evidence="1 2" key="1">
    <citation type="submission" date="2023-02" db="EMBL/GenBank/DDBJ databases">
        <title>LHISI_Scaffold_Assembly.</title>
        <authorList>
            <person name="Stuart O.P."/>
            <person name="Cleave R."/>
            <person name="Magrath M.J.L."/>
            <person name="Mikheyev A.S."/>
        </authorList>
    </citation>
    <scope>NUCLEOTIDE SEQUENCE [LARGE SCALE GENOMIC DNA]</scope>
    <source>
        <strain evidence="1">Daus_M_001</strain>
        <tissue evidence="1">Leg muscle</tissue>
    </source>
</reference>
<comment type="caution">
    <text evidence="1">The sequence shown here is derived from an EMBL/GenBank/DDBJ whole genome shotgun (WGS) entry which is preliminary data.</text>
</comment>
<dbReference type="EMBL" id="JARBHB010000008">
    <property type="protein sequence ID" value="KAJ8876621.1"/>
    <property type="molecule type" value="Genomic_DNA"/>
</dbReference>
<keyword evidence="2" id="KW-1185">Reference proteome</keyword>
<name>A0ABQ9GXB2_9NEOP</name>
<evidence type="ECO:0000313" key="1">
    <source>
        <dbReference type="EMBL" id="KAJ8876621.1"/>
    </source>
</evidence>
<sequence length="78" mass="8907">MEVDLTKSSVGRPSVLANVEQCPLYPNIRPITKAKWADMMSLLKYVPPVNHTYYRKLVATHEGNIVNKDSDDIIYNDE</sequence>
<gene>
    <name evidence="1" type="ORF">PR048_021066</name>
</gene>
<evidence type="ECO:0000313" key="2">
    <source>
        <dbReference type="Proteomes" id="UP001159363"/>
    </source>
</evidence>